<feature type="transmembrane region" description="Helical" evidence="1">
    <location>
        <begin position="542"/>
        <end position="560"/>
    </location>
</feature>
<dbReference type="EMBL" id="RKKU01000004">
    <property type="protein sequence ID" value="ROZ86621.1"/>
    <property type="molecule type" value="Genomic_DNA"/>
</dbReference>
<dbReference type="Pfam" id="PF00873">
    <property type="entry name" value="ACR_tran"/>
    <property type="match status" value="1"/>
</dbReference>
<proteinExistence type="predicted"/>
<dbReference type="InterPro" id="IPR027463">
    <property type="entry name" value="AcrB_DN_DC_subdom"/>
</dbReference>
<protein>
    <submittedName>
        <fullName evidence="2">Efflux RND transporter permease subunit</fullName>
    </submittedName>
</protein>
<dbReference type="PANTHER" id="PTHR32063:SF33">
    <property type="entry name" value="RND SUPERFAMILY EFFLUX PUMP PERMEASE COMPONENT"/>
    <property type="match status" value="1"/>
</dbReference>
<keyword evidence="1" id="KW-1133">Transmembrane helix</keyword>
<feature type="transmembrane region" description="Helical" evidence="1">
    <location>
        <begin position="339"/>
        <end position="359"/>
    </location>
</feature>
<name>A0ABX9XKB8_9PSED</name>
<dbReference type="Gene3D" id="3.30.70.1430">
    <property type="entry name" value="Multidrug efflux transporter AcrB pore domain"/>
    <property type="match status" value="2"/>
</dbReference>
<feature type="transmembrane region" description="Helical" evidence="1">
    <location>
        <begin position="1001"/>
        <end position="1026"/>
    </location>
</feature>
<dbReference type="PRINTS" id="PR00702">
    <property type="entry name" value="ACRIFLAVINRP"/>
</dbReference>
<dbReference type="SUPFAM" id="SSF82714">
    <property type="entry name" value="Multidrug efflux transporter AcrB TolC docking domain, DN and DC subdomains"/>
    <property type="match status" value="2"/>
</dbReference>
<dbReference type="Gene3D" id="3.30.70.1320">
    <property type="entry name" value="Multidrug efflux transporter AcrB pore domain like"/>
    <property type="match status" value="1"/>
</dbReference>
<dbReference type="RefSeq" id="WP_123888576.1">
    <property type="nucleotide sequence ID" value="NZ_RKKU01000004.1"/>
</dbReference>
<dbReference type="InterPro" id="IPR001036">
    <property type="entry name" value="Acrflvin-R"/>
</dbReference>
<feature type="transmembrane region" description="Helical" evidence="1">
    <location>
        <begin position="970"/>
        <end position="989"/>
    </location>
</feature>
<dbReference type="Proteomes" id="UP000275199">
    <property type="component" value="Unassembled WGS sequence"/>
</dbReference>
<feature type="transmembrane region" description="Helical" evidence="1">
    <location>
        <begin position="929"/>
        <end position="949"/>
    </location>
</feature>
<sequence length="1051" mass="114488">MSDSLRGGGIIAWFARNPVAANLLMLLVIVLGIMSVGDLRKEAFPALEPDSINIGITYDSGSATQSEEGLAIKIEDALEDVIGIKSITSTANGSGANVIVEMQSDYDLDSLMRDVKSKVDAISNFPSEAKKPVITKAQRESDALSLQLYGDTDRYTLQALAESLRSDLLSNPNISQVNLNGWLDPMMAIEVNEARLQAYGLTLNDVQQAINQNSSSTSTAVLRNDNLYLQLKASEQAYLQEDFAALPLINSTTGRQLLLGDVATIRDTYDDNTSVLSRFAGHQSIGLEIISTGQDDIINTVDAAYDVIAEWRDQGKLPAGVELSSWQDSSESITDRLRLLVTNAGMGILLVFVLLALFLNVRVAFWVAMGLPFIFFGTLYFMGESYAGLSLNQFTTFGFIMALGIVVDDAVVVGESVYAVRSAEGDTLANTVKGTMRVAVPTLFGVFTTVAAFYALSQISGGLGQLYAQFATVVAICLVLSVIESKLILPAHLAHLNTHRQRSSNRVTRGWQWLQNGADTGLNWINDRCYRPLIDFALTHRYAVILLFVALFLLVMAMPFNGSVRMSFFPEIPGDRVRAQVSMLNDASYGQTHAALNQLEQQAYAVDRELIGNADTPSNIANLQVMSSSDQEGQVTVELADDASYDIGTFTRRWRAMAGNPEGVKTINVRSRYGSVDALRIELRANDDSILTQAGEQLKNSLEAIPAVNGISDNLTPGQPQLHLKLTQQGRALGMTTDQLATQLFQAFSGQVVQRYQRNSDEIEVKVRYPESDRQNPANVLNSRVRTPDGAVVPLSSVASVSYGFTRDSITRIDGKRAVYLSADVDKEQLSSTELVSRLRATLVPELERQFPGLDIQFAGEAEEQAETQSSMLNVFLIAMLVIYMLLAIPLRSYIQPVLIMTAIPFGVVGAILGHWFNDLSLGILSLNGIIALSGVVVNDSLLLVARYNDIKQTAGSLTEAISEACRSRLRAVLLTSATTFAGLVPLLGETSRQAQFLIPAAVSLAYGILFATVITLILIPALLLIQEDATQWLRRRFRGQPAAEEPSTPC</sequence>
<feature type="transmembrane region" description="Helical" evidence="1">
    <location>
        <begin position="898"/>
        <end position="917"/>
    </location>
</feature>
<keyword evidence="3" id="KW-1185">Reference proteome</keyword>
<keyword evidence="1" id="KW-0472">Membrane</keyword>
<feature type="transmembrane region" description="Helical" evidence="1">
    <location>
        <begin position="466"/>
        <end position="483"/>
    </location>
</feature>
<feature type="transmembrane region" description="Helical" evidence="1">
    <location>
        <begin position="872"/>
        <end position="891"/>
    </location>
</feature>
<reference evidence="2 3" key="1">
    <citation type="submission" date="2018-11" db="EMBL/GenBank/DDBJ databases">
        <authorList>
            <person name="Jang G.I."/>
            <person name="Hwang C.Y."/>
        </authorList>
    </citation>
    <scope>NUCLEOTIDE SEQUENCE [LARGE SCALE GENOMIC DNA]</scope>
    <source>
        <strain evidence="2 3">SSM26</strain>
    </source>
</reference>
<feature type="transmembrane region" description="Helical" evidence="1">
    <location>
        <begin position="365"/>
        <end position="383"/>
    </location>
</feature>
<evidence type="ECO:0000313" key="3">
    <source>
        <dbReference type="Proteomes" id="UP000275199"/>
    </source>
</evidence>
<dbReference type="Gene3D" id="3.30.2090.10">
    <property type="entry name" value="Multidrug efflux transporter AcrB TolC docking domain, DN and DC subdomains"/>
    <property type="match status" value="2"/>
</dbReference>
<dbReference type="PANTHER" id="PTHR32063">
    <property type="match status" value="1"/>
</dbReference>
<accession>A0ABX9XKB8</accession>
<evidence type="ECO:0000313" key="2">
    <source>
        <dbReference type="EMBL" id="ROZ86621.1"/>
    </source>
</evidence>
<evidence type="ECO:0000256" key="1">
    <source>
        <dbReference type="SAM" id="Phobius"/>
    </source>
</evidence>
<dbReference type="Gene3D" id="3.30.70.1440">
    <property type="entry name" value="Multidrug efflux transporter AcrB pore domain"/>
    <property type="match status" value="1"/>
</dbReference>
<dbReference type="Gene3D" id="1.20.1640.10">
    <property type="entry name" value="Multidrug efflux transporter AcrB transmembrane domain"/>
    <property type="match status" value="2"/>
</dbReference>
<dbReference type="SUPFAM" id="SSF82693">
    <property type="entry name" value="Multidrug efflux transporter AcrB pore domain, PN1, PN2, PC1 and PC2 subdomains"/>
    <property type="match status" value="2"/>
</dbReference>
<organism evidence="2 3">
    <name type="scientific">Pseudomonas neustonica</name>
    <dbReference type="NCBI Taxonomy" id="2487346"/>
    <lineage>
        <taxon>Bacteria</taxon>
        <taxon>Pseudomonadati</taxon>
        <taxon>Pseudomonadota</taxon>
        <taxon>Gammaproteobacteria</taxon>
        <taxon>Pseudomonadales</taxon>
        <taxon>Pseudomonadaceae</taxon>
        <taxon>Pseudomonas</taxon>
    </lineage>
</organism>
<gene>
    <name evidence="2" type="ORF">EF096_05260</name>
</gene>
<feature type="transmembrane region" description="Helical" evidence="1">
    <location>
        <begin position="438"/>
        <end position="460"/>
    </location>
</feature>
<dbReference type="SUPFAM" id="SSF82866">
    <property type="entry name" value="Multidrug efflux transporter AcrB transmembrane domain"/>
    <property type="match status" value="2"/>
</dbReference>
<keyword evidence="1" id="KW-0812">Transmembrane</keyword>
<comment type="caution">
    <text evidence="2">The sequence shown here is derived from an EMBL/GenBank/DDBJ whole genome shotgun (WGS) entry which is preliminary data.</text>
</comment>
<feature type="transmembrane region" description="Helical" evidence="1">
    <location>
        <begin position="20"/>
        <end position="39"/>
    </location>
</feature>